<protein>
    <submittedName>
        <fullName evidence="1">Uncharacterized protein</fullName>
    </submittedName>
</protein>
<gene>
    <name evidence="1" type="ORF">ACFH04_02505</name>
</gene>
<organism evidence="1 2">
    <name type="scientific">Streptomyces noboritoensis</name>
    <dbReference type="NCBI Taxonomy" id="67337"/>
    <lineage>
        <taxon>Bacteria</taxon>
        <taxon>Bacillati</taxon>
        <taxon>Actinomycetota</taxon>
        <taxon>Actinomycetes</taxon>
        <taxon>Kitasatosporales</taxon>
        <taxon>Streptomycetaceae</taxon>
        <taxon>Streptomyces</taxon>
    </lineage>
</organism>
<comment type="caution">
    <text evidence="1">The sequence shown here is derived from an EMBL/GenBank/DDBJ whole genome shotgun (WGS) entry which is preliminary data.</text>
</comment>
<reference evidence="1 2" key="1">
    <citation type="submission" date="2024-09" db="EMBL/GenBank/DDBJ databases">
        <authorList>
            <person name="Sun Q."/>
            <person name="Mori K."/>
        </authorList>
    </citation>
    <scope>NUCLEOTIDE SEQUENCE [LARGE SCALE GENOMIC DNA]</scope>
    <source>
        <strain evidence="1 2">JCM 4557</strain>
    </source>
</reference>
<accession>A0ABV6T9Y9</accession>
<dbReference type="EMBL" id="JBHMQV010000001">
    <property type="protein sequence ID" value="MFC0842607.1"/>
    <property type="molecule type" value="Genomic_DNA"/>
</dbReference>
<keyword evidence="2" id="KW-1185">Reference proteome</keyword>
<name>A0ABV6T9Y9_9ACTN</name>
<sequence length="86" mass="9015">MTPECLREPAGRRPKARPRGRNIICRLAECGTFGTDRAGRLIRGVAAGAGQAALRARWSETRKGDIPASAVLDATAGPAAATGLFR</sequence>
<dbReference type="RefSeq" id="WP_394316442.1">
    <property type="nucleotide sequence ID" value="NZ_JBHMQV010000001.1"/>
</dbReference>
<evidence type="ECO:0000313" key="2">
    <source>
        <dbReference type="Proteomes" id="UP001589887"/>
    </source>
</evidence>
<evidence type="ECO:0000313" key="1">
    <source>
        <dbReference type="EMBL" id="MFC0842607.1"/>
    </source>
</evidence>
<proteinExistence type="predicted"/>
<dbReference type="Proteomes" id="UP001589887">
    <property type="component" value="Unassembled WGS sequence"/>
</dbReference>